<keyword evidence="2" id="KW-0732">Signal</keyword>
<dbReference type="AlphaFoldDB" id="A0A1T4XP13"/>
<dbReference type="Proteomes" id="UP000190042">
    <property type="component" value="Unassembled WGS sequence"/>
</dbReference>
<reference evidence="4" key="1">
    <citation type="submission" date="2017-02" db="EMBL/GenBank/DDBJ databases">
        <authorList>
            <person name="Varghese N."/>
            <person name="Submissions S."/>
        </authorList>
    </citation>
    <scope>NUCLEOTIDE SEQUENCE [LARGE SCALE GENOMIC DNA]</scope>
    <source>
        <strain evidence="4">DSM 23966</strain>
    </source>
</reference>
<evidence type="ECO:0000256" key="2">
    <source>
        <dbReference type="SAM" id="SignalP"/>
    </source>
</evidence>
<gene>
    <name evidence="3" type="ORF">SAMN04244570_1028</name>
</gene>
<dbReference type="RefSeq" id="WP_078816777.1">
    <property type="nucleotide sequence ID" value="NZ_FUYJ01000001.1"/>
</dbReference>
<name>A0A1T4XP13_9BACL</name>
<protein>
    <submittedName>
        <fullName evidence="3">VanW like protein</fullName>
    </submittedName>
</protein>
<accession>A0A1T4XP13</accession>
<dbReference type="Pfam" id="PF04294">
    <property type="entry name" value="VanW"/>
    <property type="match status" value="1"/>
</dbReference>
<dbReference type="PANTHER" id="PTHR35788">
    <property type="entry name" value="EXPORTED PROTEIN-RELATED"/>
    <property type="match status" value="1"/>
</dbReference>
<dbReference type="PANTHER" id="PTHR35788:SF1">
    <property type="entry name" value="EXPORTED PROTEIN"/>
    <property type="match status" value="1"/>
</dbReference>
<dbReference type="InterPro" id="IPR007391">
    <property type="entry name" value="Vancomycin_resist_VanW"/>
</dbReference>
<keyword evidence="4" id="KW-1185">Reference proteome</keyword>
<evidence type="ECO:0000256" key="1">
    <source>
        <dbReference type="SAM" id="MobiDB-lite"/>
    </source>
</evidence>
<dbReference type="EMBL" id="FUYJ01000001">
    <property type="protein sequence ID" value="SKA90848.1"/>
    <property type="molecule type" value="Genomic_DNA"/>
</dbReference>
<feature type="chain" id="PRO_5039091907" evidence="2">
    <location>
        <begin position="30"/>
        <end position="471"/>
    </location>
</feature>
<feature type="region of interest" description="Disordered" evidence="1">
    <location>
        <begin position="383"/>
        <end position="471"/>
    </location>
</feature>
<proteinExistence type="predicted"/>
<organism evidence="3 4">
    <name type="scientific">Sporosarcina newyorkensis</name>
    <dbReference type="NCBI Taxonomy" id="759851"/>
    <lineage>
        <taxon>Bacteria</taxon>
        <taxon>Bacillati</taxon>
        <taxon>Bacillota</taxon>
        <taxon>Bacilli</taxon>
        <taxon>Bacillales</taxon>
        <taxon>Caryophanaceae</taxon>
        <taxon>Sporosarcina</taxon>
    </lineage>
</organism>
<evidence type="ECO:0000313" key="3">
    <source>
        <dbReference type="EMBL" id="SKA90848.1"/>
    </source>
</evidence>
<feature type="compositionally biased region" description="Low complexity" evidence="1">
    <location>
        <begin position="390"/>
        <end position="441"/>
    </location>
</feature>
<sequence>MKPKLYTITLLWAAALLALSTLFVQDTYAGDGFFSNIKRFGKHTYVGPFDISKLSRKKAKEKLAADFSDLEQNLAVELLVQDESVEVPSEVVTFDVDSTLSQAASGQDNSLIASVSRDGLRTVLKQNFDSLAFSEDEVDTVATKIEEYVRSGIMPQRIHLPEYVPNLYSQTQTLASSTYSINELPKGLRLIMEDLNGTEIQPNTTFSFMEILEGKESASASDEQLTIMASMLYTAALQTNWIIDERNISSELTAEVQPGFEAAINRQLGLDFIFSNPNQTSFTIHTKWTNSQLELTIEGLPFVRTYEPEVEKLTTYEPKTVIRYSAFVSPGSVETLEVGKKGLEATVKRKVLLNGSLEEYEDVSVDFYVPQPRIERHHLVQAENPFDNTNQDGNSSSESNSANPDSSGSDNTSKNPSNSESNTSGTGTPPGNPSLNSNASGGSAGGKEDDKIIYDKGGNIMKFDENGNPID</sequence>
<feature type="signal peptide" evidence="2">
    <location>
        <begin position="1"/>
        <end position="29"/>
    </location>
</feature>
<evidence type="ECO:0000313" key="4">
    <source>
        <dbReference type="Proteomes" id="UP000190042"/>
    </source>
</evidence>
<dbReference type="InterPro" id="IPR052913">
    <property type="entry name" value="Glycopeptide_resist_protein"/>
</dbReference>